<dbReference type="PANTHER" id="PTHR14614">
    <property type="entry name" value="HEPATOCELLULAR CARCINOMA-ASSOCIATED ANTIGEN"/>
    <property type="match status" value="1"/>
</dbReference>
<dbReference type="VEuPathDB" id="AmoebaDB:NF0076220"/>
<protein>
    <recommendedName>
        <fullName evidence="4">FAM86 N-terminal domain-containing protein</fullName>
    </recommendedName>
</protein>
<dbReference type="PANTHER" id="PTHR14614:SF130">
    <property type="entry name" value="PROTEIN-LYSINE N-METHYLTRANSFERASE EEF2KMT"/>
    <property type="match status" value="1"/>
</dbReference>
<feature type="compositionally biased region" description="Basic and acidic residues" evidence="1">
    <location>
        <begin position="23"/>
        <end position="36"/>
    </location>
</feature>
<dbReference type="VEuPathDB" id="AmoebaDB:FDP41_007112"/>
<dbReference type="OMA" id="QTSMCYK"/>
<reference evidence="2 3" key="1">
    <citation type="journal article" date="2019" name="Sci. Rep.">
        <title>Nanopore sequencing improves the draft genome of the human pathogenic amoeba Naegleria fowleri.</title>
        <authorList>
            <person name="Liechti N."/>
            <person name="Schurch N."/>
            <person name="Bruggmann R."/>
            <person name="Wittwer M."/>
        </authorList>
    </citation>
    <scope>NUCLEOTIDE SEQUENCE [LARGE SCALE GENOMIC DNA]</scope>
    <source>
        <strain evidence="2 3">ATCC 30894</strain>
    </source>
</reference>
<dbReference type="InterPro" id="IPR019410">
    <property type="entry name" value="Methyltransf_16"/>
</dbReference>
<sequence>MDASPAINHDCDHESSKSSSSPHSEKLNIESARTKNSDSSCPKTLSAFRSYSISNSKQFLNYFRNEFCKQFPQTPFVSLEAQKIFYHEIIHNFLSEKFPIPSQFILNVIKYYIELIESDESGANHEGIYDPLIEEFSQLMIHHKESESHQTKKEFFYDYRVEESSFRVYDFLKTWMSEHEDQPIVVRIWPQFVNVGMSLWSAGFMLIEYILSHLDDFKYKNITELGSGVGLLGLILMTCIDKEHRGEITLTDYLPCVLENCAYCFSLNNIPYKLCNLDAFMYLPTNTMTPHDSRDFVRLMKLDWCSFTQIEIQQLKDTDILVAADVTYDISVVESLAEVTHALFEQNHNLTILFAITKRTEKTFERFVKEMDKRNMCLSREIETNFPYIFQVNDRETVKLYEMRGENITI</sequence>
<evidence type="ECO:0000313" key="3">
    <source>
        <dbReference type="Proteomes" id="UP000444721"/>
    </source>
</evidence>
<accession>A0A6A5BJ35</accession>
<dbReference type="Pfam" id="PF10294">
    <property type="entry name" value="Methyltransf_16"/>
    <property type="match status" value="1"/>
</dbReference>
<comment type="caution">
    <text evidence="2">The sequence shown here is derived from an EMBL/GenBank/DDBJ whole genome shotgun (WGS) entry which is preliminary data.</text>
</comment>
<evidence type="ECO:0008006" key="4">
    <source>
        <dbReference type="Google" id="ProtNLM"/>
    </source>
</evidence>
<dbReference type="OrthoDB" id="194386at2759"/>
<dbReference type="AlphaFoldDB" id="A0A6A5BJ35"/>
<dbReference type="EMBL" id="VFQX01000058">
    <property type="protein sequence ID" value="KAF0973725.1"/>
    <property type="molecule type" value="Genomic_DNA"/>
</dbReference>
<organism evidence="2 3">
    <name type="scientific">Naegleria fowleri</name>
    <name type="common">Brain eating amoeba</name>
    <dbReference type="NCBI Taxonomy" id="5763"/>
    <lineage>
        <taxon>Eukaryota</taxon>
        <taxon>Discoba</taxon>
        <taxon>Heterolobosea</taxon>
        <taxon>Tetramitia</taxon>
        <taxon>Eutetramitia</taxon>
        <taxon>Vahlkampfiidae</taxon>
        <taxon>Naegleria</taxon>
    </lineage>
</organism>
<dbReference type="RefSeq" id="XP_044558438.1">
    <property type="nucleotide sequence ID" value="XM_044710822.1"/>
</dbReference>
<dbReference type="Gene3D" id="3.40.50.150">
    <property type="entry name" value="Vaccinia Virus protein VP39"/>
    <property type="match status" value="1"/>
</dbReference>
<name>A0A6A5BJ35_NAEFO</name>
<evidence type="ECO:0000256" key="1">
    <source>
        <dbReference type="SAM" id="MobiDB-lite"/>
    </source>
</evidence>
<gene>
    <name evidence="2" type="ORF">FDP41_007112</name>
</gene>
<evidence type="ECO:0000313" key="2">
    <source>
        <dbReference type="EMBL" id="KAF0973725.1"/>
    </source>
</evidence>
<dbReference type="InterPro" id="IPR029063">
    <property type="entry name" value="SAM-dependent_MTases_sf"/>
</dbReference>
<feature type="region of interest" description="Disordered" evidence="1">
    <location>
        <begin position="1"/>
        <end position="41"/>
    </location>
</feature>
<keyword evidence="3" id="KW-1185">Reference proteome</keyword>
<dbReference type="VEuPathDB" id="AmoebaDB:NfTy_008860"/>
<dbReference type="Proteomes" id="UP000444721">
    <property type="component" value="Unassembled WGS sequence"/>
</dbReference>
<dbReference type="GeneID" id="68114330"/>
<dbReference type="SUPFAM" id="SSF53335">
    <property type="entry name" value="S-adenosyl-L-methionine-dependent methyltransferases"/>
    <property type="match status" value="1"/>
</dbReference>
<proteinExistence type="predicted"/>